<proteinExistence type="predicted"/>
<dbReference type="Gene3D" id="2.40.50.230">
    <property type="entry name" value="Gp5 N-terminal domain"/>
    <property type="match status" value="1"/>
</dbReference>
<gene>
    <name evidence="2" type="ORF">C7443_106211</name>
</gene>
<dbReference type="RefSeq" id="WP_246004640.1">
    <property type="nucleotide sequence ID" value="NZ_QGTJ01000006.1"/>
</dbReference>
<dbReference type="SUPFAM" id="SSF69255">
    <property type="entry name" value="gp5 N-terminal domain-like"/>
    <property type="match status" value="1"/>
</dbReference>
<organism evidence="2 3">
    <name type="scientific">Plasticicumulans acidivorans</name>
    <dbReference type="NCBI Taxonomy" id="886464"/>
    <lineage>
        <taxon>Bacteria</taxon>
        <taxon>Pseudomonadati</taxon>
        <taxon>Pseudomonadota</taxon>
        <taxon>Gammaproteobacteria</taxon>
        <taxon>Candidatus Competibacteraceae</taxon>
        <taxon>Plasticicumulans</taxon>
    </lineage>
</organism>
<dbReference type="InterPro" id="IPR037026">
    <property type="entry name" value="Vgr_OB-fold_dom_sf"/>
</dbReference>
<comment type="caution">
    <text evidence="2">The sequence shown here is derived from an EMBL/GenBank/DDBJ whole genome shotgun (WGS) entry which is preliminary data.</text>
</comment>
<accession>A0A317MUY5</accession>
<dbReference type="Proteomes" id="UP000246569">
    <property type="component" value="Unassembled WGS sequence"/>
</dbReference>
<keyword evidence="3" id="KW-1185">Reference proteome</keyword>
<dbReference type="EMBL" id="QGTJ01000006">
    <property type="protein sequence ID" value="PWV61197.1"/>
    <property type="molecule type" value="Genomic_DNA"/>
</dbReference>
<evidence type="ECO:0000313" key="3">
    <source>
        <dbReference type="Proteomes" id="UP000246569"/>
    </source>
</evidence>
<feature type="domain" description="Gp5/Type VI secretion system Vgr protein OB-fold" evidence="1">
    <location>
        <begin position="26"/>
        <end position="100"/>
    </location>
</feature>
<name>A0A317MUY5_9GAMM</name>
<evidence type="ECO:0000259" key="1">
    <source>
        <dbReference type="Pfam" id="PF04717"/>
    </source>
</evidence>
<dbReference type="InterPro" id="IPR006531">
    <property type="entry name" value="Gp5/Vgr_OB"/>
</dbReference>
<dbReference type="Pfam" id="PF04717">
    <property type="entry name" value="Phage_base_V"/>
    <property type="match status" value="1"/>
</dbReference>
<dbReference type="AlphaFoldDB" id="A0A317MUY5"/>
<evidence type="ECO:0000313" key="2">
    <source>
        <dbReference type="EMBL" id="PWV61197.1"/>
    </source>
</evidence>
<protein>
    <recommendedName>
        <fullName evidence="1">Gp5/Type VI secretion system Vgr protein OB-fold domain-containing protein</fullName>
    </recommendedName>
</protein>
<reference evidence="2 3" key="1">
    <citation type="submission" date="2018-05" db="EMBL/GenBank/DDBJ databases">
        <title>Genomic Encyclopedia of Type Strains, Phase IV (KMG-IV): sequencing the most valuable type-strain genomes for metagenomic binning, comparative biology and taxonomic classification.</title>
        <authorList>
            <person name="Goeker M."/>
        </authorList>
    </citation>
    <scope>NUCLEOTIDE SEQUENCE [LARGE SCALE GENOMIC DNA]</scope>
    <source>
        <strain evidence="2 3">DSM 23606</strain>
    </source>
</reference>
<sequence length="191" mass="20358">MTMGAEMEQSLVGLAEFQRDHHFGKYRGLVSDIGDPDGMGRIRATVPAVYGEIDSPWALPALPFAGAGHGLVLLPEVGDGVWIEFEAGDIARPIWSGGWWQRDQRPDPKGDTVRLLSTSGGHQLMLDEAADEIRLKHPGGAEIVLAADGITLSFGSCTLQISRSEIDLNHGMVKVTTAGASLVNDAMKIGA</sequence>